<dbReference type="GO" id="GO:0015031">
    <property type="term" value="P:protein transport"/>
    <property type="evidence" value="ECO:0007669"/>
    <property type="project" value="UniProtKB-KW"/>
</dbReference>
<evidence type="ECO:0000259" key="19">
    <source>
        <dbReference type="Pfam" id="PF02096"/>
    </source>
</evidence>
<feature type="transmembrane region" description="Helical" evidence="18">
    <location>
        <begin position="226"/>
        <end position="252"/>
    </location>
</feature>
<keyword evidence="6 16" id="KW-0812">Transmembrane</keyword>
<evidence type="ECO:0000256" key="16">
    <source>
        <dbReference type="RuleBase" id="RU003945"/>
    </source>
</evidence>
<protein>
    <recommendedName>
        <fullName evidence="3">Membrane protein insertase YidC</fullName>
    </recommendedName>
    <alternativeName>
        <fullName evidence="15">Foldase YidC</fullName>
    </alternativeName>
    <alternativeName>
        <fullName evidence="14">Membrane integrase YidC</fullName>
    </alternativeName>
    <alternativeName>
        <fullName evidence="13">Membrane protein YidC</fullName>
    </alternativeName>
</protein>
<evidence type="ECO:0000256" key="9">
    <source>
        <dbReference type="ARBA" id="ARBA00023136"/>
    </source>
</evidence>
<keyword evidence="7" id="KW-0653">Protein transport</keyword>
<keyword evidence="5" id="KW-1003">Cell membrane</keyword>
<keyword evidence="8 18" id="KW-1133">Transmembrane helix</keyword>
<evidence type="ECO:0000256" key="3">
    <source>
        <dbReference type="ARBA" id="ARBA00015325"/>
    </source>
</evidence>
<feature type="compositionally biased region" description="Low complexity" evidence="17">
    <location>
        <begin position="355"/>
        <end position="408"/>
    </location>
</feature>
<dbReference type="NCBIfam" id="TIGR03592">
    <property type="entry name" value="yidC_oxa1_cterm"/>
    <property type="match status" value="1"/>
</dbReference>
<feature type="compositionally biased region" description="Polar residues" evidence="17">
    <location>
        <begin position="334"/>
        <end position="346"/>
    </location>
</feature>
<feature type="domain" description="Membrane insertase YidC/Oxa/ALB C-terminal" evidence="19">
    <location>
        <begin position="53"/>
        <end position="265"/>
    </location>
</feature>
<dbReference type="InterPro" id="IPR028055">
    <property type="entry name" value="YidC/Oxa/ALB_C"/>
</dbReference>
<gene>
    <name evidence="20" type="ORF">FB561_1675</name>
</gene>
<dbReference type="GO" id="GO:0051205">
    <property type="term" value="P:protein insertion into membrane"/>
    <property type="evidence" value="ECO:0007669"/>
    <property type="project" value="TreeGrafter"/>
</dbReference>
<feature type="region of interest" description="Disordered" evidence="17">
    <location>
        <begin position="281"/>
        <end position="408"/>
    </location>
</feature>
<evidence type="ECO:0000256" key="5">
    <source>
        <dbReference type="ARBA" id="ARBA00022475"/>
    </source>
</evidence>
<comment type="subunit">
    <text evidence="12">Interacts with the Sec translocase complex via SecD. Specifically interacts with transmembrane segments of nascent integral membrane proteins during membrane integration.</text>
</comment>
<evidence type="ECO:0000313" key="21">
    <source>
        <dbReference type="Proteomes" id="UP000318380"/>
    </source>
</evidence>
<comment type="caution">
    <text evidence="20">The sequence shown here is derived from an EMBL/GenBank/DDBJ whole genome shotgun (WGS) entry which is preliminary data.</text>
</comment>
<dbReference type="GO" id="GO:0032977">
    <property type="term" value="F:membrane insertase activity"/>
    <property type="evidence" value="ECO:0007669"/>
    <property type="project" value="InterPro"/>
</dbReference>
<dbReference type="NCBIfam" id="NF002350">
    <property type="entry name" value="PRK01315.1"/>
    <property type="match status" value="1"/>
</dbReference>
<evidence type="ECO:0000256" key="4">
    <source>
        <dbReference type="ARBA" id="ARBA00022448"/>
    </source>
</evidence>
<dbReference type="InterPro" id="IPR047196">
    <property type="entry name" value="YidC_ALB_C"/>
</dbReference>
<dbReference type="GO" id="GO:0005886">
    <property type="term" value="C:plasma membrane"/>
    <property type="evidence" value="ECO:0007669"/>
    <property type="project" value="UniProtKB-SubCell"/>
</dbReference>
<keyword evidence="10" id="KW-0143">Chaperone</keyword>
<dbReference type="EMBL" id="VIVK01000001">
    <property type="protein sequence ID" value="TWD80592.1"/>
    <property type="molecule type" value="Genomic_DNA"/>
</dbReference>
<dbReference type="Proteomes" id="UP000318380">
    <property type="component" value="Unassembled WGS sequence"/>
</dbReference>
<feature type="transmembrane region" description="Helical" evidence="18">
    <location>
        <begin position="51"/>
        <end position="73"/>
    </location>
</feature>
<keyword evidence="9 18" id="KW-0472">Membrane</keyword>
<keyword evidence="21" id="KW-1185">Reference proteome</keyword>
<evidence type="ECO:0000256" key="12">
    <source>
        <dbReference type="ARBA" id="ARBA00026028"/>
    </source>
</evidence>
<organism evidence="20 21">
    <name type="scientific">Kribbella amoyensis</name>
    <dbReference type="NCBI Taxonomy" id="996641"/>
    <lineage>
        <taxon>Bacteria</taxon>
        <taxon>Bacillati</taxon>
        <taxon>Actinomycetota</taxon>
        <taxon>Actinomycetes</taxon>
        <taxon>Propionibacteriales</taxon>
        <taxon>Kribbellaceae</taxon>
        <taxon>Kribbella</taxon>
    </lineage>
</organism>
<dbReference type="PANTHER" id="PTHR12428:SF65">
    <property type="entry name" value="CYTOCHROME C OXIDASE ASSEMBLY PROTEIN COX18, MITOCHONDRIAL"/>
    <property type="match status" value="1"/>
</dbReference>
<evidence type="ECO:0000256" key="2">
    <source>
        <dbReference type="ARBA" id="ARBA00010527"/>
    </source>
</evidence>
<evidence type="ECO:0000256" key="7">
    <source>
        <dbReference type="ARBA" id="ARBA00022927"/>
    </source>
</evidence>
<comment type="similarity">
    <text evidence="2">Belongs to the OXA1/ALB3/YidC family. Type 1 subfamily.</text>
</comment>
<evidence type="ECO:0000313" key="20">
    <source>
        <dbReference type="EMBL" id="TWD80592.1"/>
    </source>
</evidence>
<evidence type="ECO:0000256" key="17">
    <source>
        <dbReference type="SAM" id="MobiDB-lite"/>
    </source>
</evidence>
<evidence type="ECO:0000256" key="8">
    <source>
        <dbReference type="ARBA" id="ARBA00022989"/>
    </source>
</evidence>
<comment type="subcellular location">
    <subcellularLocation>
        <location evidence="1">Cell membrane</location>
        <topology evidence="1">Multi-pass membrane protein</topology>
    </subcellularLocation>
    <subcellularLocation>
        <location evidence="16">Membrane</location>
        <topology evidence="16">Multi-pass membrane protein</topology>
    </subcellularLocation>
</comment>
<evidence type="ECO:0000256" key="6">
    <source>
        <dbReference type="ARBA" id="ARBA00022692"/>
    </source>
</evidence>
<sequence>MTLLAIPELALWDGIVDLFNAVMTPLYWAVSALLVGWHQLLSLVMDPDGGWTWALSIAGLTVVIRTLLIPLFVRQIRSSRNMQLLQPKMKELQKKYGHDREKLGQEMMKLYKETGTNPFSSCLPLLLQSPIFLALFRVLDYASKGKTHSSIMDPYVSSLQHATIFGAEISQTFLKASGPGATNVKIVAVVLIILMTATMFITQLQLMRKNMPKEALEGQAAQMQKIMLYVFPVFFLIGGFNFPIGVLIYWFVSNLWTMGQQFYVIRRNPAPGTPAYDAMEARKREHNRRVGKPEDTGLATATLDDETGSDRRPATRQQPKRQSRSDRKSGGATGQSASTADSNGQADETPKKQPAKSSEQPAKKAPAAKKAGNAKRQPAAKSRAQRTAQQKAAQKKSGGSAAARKSDN</sequence>
<feature type="transmembrane region" description="Helical" evidence="18">
    <location>
        <begin position="118"/>
        <end position="139"/>
    </location>
</feature>
<evidence type="ECO:0000256" key="14">
    <source>
        <dbReference type="ARBA" id="ARBA00033245"/>
    </source>
</evidence>
<feature type="transmembrane region" description="Helical" evidence="18">
    <location>
        <begin position="186"/>
        <end position="206"/>
    </location>
</feature>
<dbReference type="CDD" id="cd20070">
    <property type="entry name" value="5TM_YidC_Alb3"/>
    <property type="match status" value="1"/>
</dbReference>
<evidence type="ECO:0000256" key="10">
    <source>
        <dbReference type="ARBA" id="ARBA00023186"/>
    </source>
</evidence>
<dbReference type="Pfam" id="PF02096">
    <property type="entry name" value="60KD_IMP"/>
    <property type="match status" value="1"/>
</dbReference>
<evidence type="ECO:0000256" key="11">
    <source>
        <dbReference type="ARBA" id="ARBA00025034"/>
    </source>
</evidence>
<evidence type="ECO:0000256" key="1">
    <source>
        <dbReference type="ARBA" id="ARBA00004651"/>
    </source>
</evidence>
<evidence type="ECO:0000256" key="13">
    <source>
        <dbReference type="ARBA" id="ARBA00031538"/>
    </source>
</evidence>
<evidence type="ECO:0000256" key="18">
    <source>
        <dbReference type="SAM" id="Phobius"/>
    </source>
</evidence>
<comment type="function">
    <text evidence="11">Required for the insertion and/or proper folding and/or complex formation of integral membrane proteins into the membrane. Involved in integration of membrane proteins that insert both dependently and independently of the Sec translocase complex, as well as at least some lipoproteins. Aids folding of multispanning membrane proteins.</text>
</comment>
<dbReference type="PANTHER" id="PTHR12428">
    <property type="entry name" value="OXA1"/>
    <property type="match status" value="1"/>
</dbReference>
<evidence type="ECO:0000256" key="15">
    <source>
        <dbReference type="ARBA" id="ARBA00033342"/>
    </source>
</evidence>
<dbReference type="InterPro" id="IPR001708">
    <property type="entry name" value="YidC/ALB3/OXA1/COX18"/>
</dbReference>
<accession>A0A561BP73</accession>
<keyword evidence="4" id="KW-0813">Transport</keyword>
<dbReference type="AlphaFoldDB" id="A0A561BP73"/>
<feature type="transmembrane region" description="Helical" evidence="18">
    <location>
        <begin position="26"/>
        <end position="45"/>
    </location>
</feature>
<proteinExistence type="inferred from homology"/>
<name>A0A561BP73_9ACTN</name>
<dbReference type="OrthoDB" id="9780552at2"/>
<reference evidence="20 21" key="1">
    <citation type="submission" date="2019-06" db="EMBL/GenBank/DDBJ databases">
        <title>Sequencing the genomes of 1000 actinobacteria strains.</title>
        <authorList>
            <person name="Klenk H.-P."/>
        </authorList>
    </citation>
    <scope>NUCLEOTIDE SEQUENCE [LARGE SCALE GENOMIC DNA]</scope>
    <source>
        <strain evidence="20 21">DSM 24683</strain>
    </source>
</reference>